<evidence type="ECO:0000313" key="8">
    <source>
        <dbReference type="Proteomes" id="UP000199017"/>
    </source>
</evidence>
<comment type="cofactor">
    <cofactor evidence="1">
        <name>pyridoxal 5'-phosphate</name>
        <dbReference type="ChEBI" id="CHEBI:597326"/>
    </cofactor>
</comment>
<evidence type="ECO:0000256" key="5">
    <source>
        <dbReference type="ARBA" id="ARBA00037974"/>
    </source>
</evidence>
<dbReference type="NCBIfam" id="TIGR04350">
    <property type="entry name" value="C_S_lyase_PatB"/>
    <property type="match status" value="1"/>
</dbReference>
<dbReference type="Gene3D" id="3.90.1150.10">
    <property type="entry name" value="Aspartate Aminotransferase, domain 1"/>
    <property type="match status" value="1"/>
</dbReference>
<dbReference type="PANTHER" id="PTHR43525">
    <property type="entry name" value="PROTEIN MALY"/>
    <property type="match status" value="1"/>
</dbReference>
<evidence type="ECO:0000256" key="2">
    <source>
        <dbReference type="ARBA" id="ARBA00012224"/>
    </source>
</evidence>
<evidence type="ECO:0000256" key="1">
    <source>
        <dbReference type="ARBA" id="ARBA00001933"/>
    </source>
</evidence>
<name>A0A1G8ENF8_9BACI</name>
<dbReference type="Gene3D" id="3.40.640.10">
    <property type="entry name" value="Type I PLP-dependent aspartate aminotransferase-like (Major domain)"/>
    <property type="match status" value="1"/>
</dbReference>
<dbReference type="InterPro" id="IPR015421">
    <property type="entry name" value="PyrdxlP-dep_Trfase_major"/>
</dbReference>
<accession>A0A1G8ENF8</accession>
<keyword evidence="8" id="KW-1185">Reference proteome</keyword>
<evidence type="ECO:0000256" key="3">
    <source>
        <dbReference type="ARBA" id="ARBA00022898"/>
    </source>
</evidence>
<dbReference type="GO" id="GO:0030170">
    <property type="term" value="F:pyridoxal phosphate binding"/>
    <property type="evidence" value="ECO:0007669"/>
    <property type="project" value="InterPro"/>
</dbReference>
<comment type="similarity">
    <text evidence="5">Belongs to the class-II pyridoxal-phosphate-dependent aminotransferase family. MalY/PatB cystathionine beta-lyase subfamily.</text>
</comment>
<dbReference type="InterPro" id="IPR004839">
    <property type="entry name" value="Aminotransferase_I/II_large"/>
</dbReference>
<dbReference type="RefSeq" id="WP_091581527.1">
    <property type="nucleotide sequence ID" value="NZ_FNDU01000002.1"/>
</dbReference>
<dbReference type="EMBL" id="FNDU01000002">
    <property type="protein sequence ID" value="SDH71385.1"/>
    <property type="molecule type" value="Genomic_DNA"/>
</dbReference>
<reference evidence="7 8" key="1">
    <citation type="submission" date="2016-10" db="EMBL/GenBank/DDBJ databases">
        <authorList>
            <person name="de Groot N.N."/>
        </authorList>
    </citation>
    <scope>NUCLEOTIDE SEQUENCE [LARGE SCALE GENOMIC DNA]</scope>
    <source>
        <strain evidence="8">P4B,CCM 7963,CECT 7998,DSM 25260,IBRC-M 10614,KCTC 13821</strain>
    </source>
</reference>
<keyword evidence="3" id="KW-0663">Pyridoxal phosphate</keyword>
<dbReference type="PANTHER" id="PTHR43525:SF1">
    <property type="entry name" value="PROTEIN MALY"/>
    <property type="match status" value="1"/>
</dbReference>
<evidence type="ECO:0000259" key="6">
    <source>
        <dbReference type="Pfam" id="PF00155"/>
    </source>
</evidence>
<dbReference type="OrthoDB" id="9802872at2"/>
<sequence length="387" mass="44562">MDFEKVIDRNKTNSMKWDFVSDRYGSSDLWPMWVADMDFQAPQPVLDAMQEVLNHGIFGYHRRPKSLREATTAWLQKRFDWECDNDQLVFTPGVVPAISHLIQTFTNKDDGVIIQPPVYYPFYALINNNERKLLRNPLKETDNGFTVDLDDLEKKMQDGAKMLLLCSPHNPIGRVWSYEELDSIAKLCEKYSVFVVSDEIHADLVLEGKHIPFAKVAADRNVETITCMAPSKTFNLAALQLSYVVFEKKASQKAYEAHLQRQFVEIDNPFATVAAEAAYREGEAWLEKLLEYVRENVQYVKEYIESNIPEMKVIKPEGTYLVWVDMRNLNMESSKLQSWLREEGKLALSDGHIFGDEGAGFARINVACPRENVDEGLRRLKNAYDNI</sequence>
<proteinExistence type="inferred from homology"/>
<keyword evidence="4 7" id="KW-0456">Lyase</keyword>
<dbReference type="EC" id="4.4.1.13" evidence="2"/>
<dbReference type="InterPro" id="IPR051798">
    <property type="entry name" value="Class-II_PLP-Dep_Aminotrans"/>
</dbReference>
<dbReference type="InterPro" id="IPR015422">
    <property type="entry name" value="PyrdxlP-dep_Trfase_small"/>
</dbReference>
<dbReference type="AlphaFoldDB" id="A0A1G8ENF8"/>
<dbReference type="InterPro" id="IPR027619">
    <property type="entry name" value="C-S_lyase_PatB-like"/>
</dbReference>
<organism evidence="7 8">
    <name type="scientific">Alteribacillus bidgolensis</name>
    <dbReference type="NCBI Taxonomy" id="930129"/>
    <lineage>
        <taxon>Bacteria</taxon>
        <taxon>Bacillati</taxon>
        <taxon>Bacillota</taxon>
        <taxon>Bacilli</taxon>
        <taxon>Bacillales</taxon>
        <taxon>Bacillaceae</taxon>
        <taxon>Alteribacillus</taxon>
    </lineage>
</organism>
<gene>
    <name evidence="7" type="ORF">SAMN05216352_102305</name>
</gene>
<evidence type="ECO:0000256" key="4">
    <source>
        <dbReference type="ARBA" id="ARBA00023239"/>
    </source>
</evidence>
<dbReference type="GO" id="GO:0047804">
    <property type="term" value="F:cysteine-S-conjugate beta-lyase activity"/>
    <property type="evidence" value="ECO:0007669"/>
    <property type="project" value="UniProtKB-EC"/>
</dbReference>
<protein>
    <recommendedName>
        <fullName evidence="2">cysteine-S-conjugate beta-lyase</fullName>
        <ecNumber evidence="2">4.4.1.13</ecNumber>
    </recommendedName>
</protein>
<dbReference type="Proteomes" id="UP000199017">
    <property type="component" value="Unassembled WGS sequence"/>
</dbReference>
<dbReference type="STRING" id="930129.SAMN05216352_102305"/>
<dbReference type="SUPFAM" id="SSF53383">
    <property type="entry name" value="PLP-dependent transferases"/>
    <property type="match status" value="1"/>
</dbReference>
<dbReference type="CDD" id="cd00609">
    <property type="entry name" value="AAT_like"/>
    <property type="match status" value="1"/>
</dbReference>
<dbReference type="Pfam" id="PF00155">
    <property type="entry name" value="Aminotran_1_2"/>
    <property type="match status" value="1"/>
</dbReference>
<dbReference type="InterPro" id="IPR015424">
    <property type="entry name" value="PyrdxlP-dep_Trfase"/>
</dbReference>
<evidence type="ECO:0000313" key="7">
    <source>
        <dbReference type="EMBL" id="SDH71385.1"/>
    </source>
</evidence>
<feature type="domain" description="Aminotransferase class I/classII large" evidence="6">
    <location>
        <begin position="38"/>
        <end position="380"/>
    </location>
</feature>